<dbReference type="AlphaFoldDB" id="A0ABD3S029"/>
<dbReference type="PANTHER" id="PTHR31123:SF4">
    <property type="entry name" value="PROTEIN ALCS"/>
    <property type="match status" value="1"/>
</dbReference>
<dbReference type="Pfam" id="PF01184">
    <property type="entry name" value="Gpr1_Fun34_YaaH"/>
    <property type="match status" value="1"/>
</dbReference>
<feature type="transmembrane region" description="Helical" evidence="6">
    <location>
        <begin position="124"/>
        <end position="142"/>
    </location>
</feature>
<reference evidence="7 8" key="1">
    <citation type="submission" date="2024-10" db="EMBL/GenBank/DDBJ databases">
        <title>Updated reference genomes for cyclostephanoid diatoms.</title>
        <authorList>
            <person name="Roberts W.R."/>
            <person name="Alverson A.J."/>
        </authorList>
    </citation>
    <scope>NUCLEOTIDE SEQUENCE [LARGE SCALE GENOMIC DNA]</scope>
    <source>
        <strain evidence="7 8">AJA228-03</strain>
    </source>
</reference>
<dbReference type="InterPro" id="IPR000791">
    <property type="entry name" value="Gpr1/Fun34/SatP-like"/>
</dbReference>
<dbReference type="NCBIfam" id="NF038013">
    <property type="entry name" value="AceTr_1"/>
    <property type="match status" value="1"/>
</dbReference>
<evidence type="ECO:0000313" key="8">
    <source>
        <dbReference type="Proteomes" id="UP001530377"/>
    </source>
</evidence>
<feature type="transmembrane region" description="Helical" evidence="6">
    <location>
        <begin position="101"/>
        <end position="117"/>
    </location>
</feature>
<evidence type="ECO:0000256" key="2">
    <source>
        <dbReference type="ARBA" id="ARBA00005587"/>
    </source>
</evidence>
<feature type="transmembrane region" description="Helical" evidence="6">
    <location>
        <begin position="62"/>
        <end position="81"/>
    </location>
</feature>
<dbReference type="InterPro" id="IPR051633">
    <property type="entry name" value="AceTr"/>
</dbReference>
<protein>
    <submittedName>
        <fullName evidence="7">Uncharacterized protein</fullName>
    </submittedName>
</protein>
<name>A0ABD3S029_9STRA</name>
<evidence type="ECO:0000256" key="3">
    <source>
        <dbReference type="ARBA" id="ARBA00022692"/>
    </source>
</evidence>
<dbReference type="PROSITE" id="PS01114">
    <property type="entry name" value="GPR1_FUN34_YAAH"/>
    <property type="match status" value="1"/>
</dbReference>
<sequence length="326" mass="36394">MPMGNPAPLGLLSFGMTTMMLMYVDMGWAEGSFQEMVIGYAFFYGGLCQLLVGIFELLKGATFPFAVFGSYGAFWMGWGLVHLVNESDQFTFSGDYTNGKTVWLIQWGLLTFCFWIVSLRKNVCLIVVLGLLHWTFFLLAAASATGDSGVKKAAGTIGFLTGIAAWYTAIAEIINEEWGRHVLPGLHPRTSPERIAISKESIIKRADYDAKNKTMFLQFRGMQIRTLQDVLAIKEGVEEAVKNTGESRVHVVVDYEDVVIMDDVASDYWNMVNNLQRELYLSAKRFHVSSFGTKGRMLQQGLGNQENYTFSDSKQAKNATVRGQSN</sequence>
<evidence type="ECO:0000256" key="1">
    <source>
        <dbReference type="ARBA" id="ARBA00004141"/>
    </source>
</evidence>
<dbReference type="GO" id="GO:0016020">
    <property type="term" value="C:membrane"/>
    <property type="evidence" value="ECO:0007669"/>
    <property type="project" value="UniProtKB-SubCell"/>
</dbReference>
<feature type="transmembrane region" description="Helical" evidence="6">
    <location>
        <begin position="154"/>
        <end position="174"/>
    </location>
</feature>
<keyword evidence="8" id="KW-1185">Reference proteome</keyword>
<keyword evidence="3 6" id="KW-0812">Transmembrane</keyword>
<comment type="subcellular location">
    <subcellularLocation>
        <location evidence="1">Membrane</location>
        <topology evidence="1">Multi-pass membrane protein</topology>
    </subcellularLocation>
</comment>
<dbReference type="PANTHER" id="PTHR31123">
    <property type="entry name" value="ACCUMULATION OF DYADS PROTEIN 2-RELATED"/>
    <property type="match status" value="1"/>
</dbReference>
<dbReference type="EMBL" id="JALLPB020000090">
    <property type="protein sequence ID" value="KAL3817818.1"/>
    <property type="molecule type" value="Genomic_DNA"/>
</dbReference>
<evidence type="ECO:0000313" key="7">
    <source>
        <dbReference type="EMBL" id="KAL3817818.1"/>
    </source>
</evidence>
<keyword evidence="5 6" id="KW-0472">Membrane</keyword>
<evidence type="ECO:0000256" key="4">
    <source>
        <dbReference type="ARBA" id="ARBA00022989"/>
    </source>
</evidence>
<dbReference type="GO" id="GO:0022857">
    <property type="term" value="F:transmembrane transporter activity"/>
    <property type="evidence" value="ECO:0007669"/>
    <property type="project" value="UniProtKB-ARBA"/>
</dbReference>
<gene>
    <name evidence="7" type="ORF">ACHAXA_002685</name>
</gene>
<accession>A0ABD3S029</accession>
<feature type="transmembrane region" description="Helical" evidence="6">
    <location>
        <begin position="36"/>
        <end position="55"/>
    </location>
</feature>
<dbReference type="Proteomes" id="UP001530377">
    <property type="component" value="Unassembled WGS sequence"/>
</dbReference>
<comment type="caution">
    <text evidence="7">The sequence shown here is derived from an EMBL/GenBank/DDBJ whole genome shotgun (WGS) entry which is preliminary data.</text>
</comment>
<feature type="transmembrane region" description="Helical" evidence="6">
    <location>
        <begin position="7"/>
        <end position="24"/>
    </location>
</feature>
<evidence type="ECO:0000256" key="5">
    <source>
        <dbReference type="ARBA" id="ARBA00023136"/>
    </source>
</evidence>
<dbReference type="InterPro" id="IPR047622">
    <property type="entry name" value="GPR1_FUN34_YAAH"/>
</dbReference>
<keyword evidence="4 6" id="KW-1133">Transmembrane helix</keyword>
<evidence type="ECO:0000256" key="6">
    <source>
        <dbReference type="SAM" id="Phobius"/>
    </source>
</evidence>
<organism evidence="7 8">
    <name type="scientific">Cyclostephanos tholiformis</name>
    <dbReference type="NCBI Taxonomy" id="382380"/>
    <lineage>
        <taxon>Eukaryota</taxon>
        <taxon>Sar</taxon>
        <taxon>Stramenopiles</taxon>
        <taxon>Ochrophyta</taxon>
        <taxon>Bacillariophyta</taxon>
        <taxon>Coscinodiscophyceae</taxon>
        <taxon>Thalassiosirophycidae</taxon>
        <taxon>Stephanodiscales</taxon>
        <taxon>Stephanodiscaceae</taxon>
        <taxon>Cyclostephanos</taxon>
    </lineage>
</organism>
<proteinExistence type="inferred from homology"/>
<comment type="similarity">
    <text evidence="2">Belongs to the acetate uptake transporter (AceTr) (TC 2.A.96) family.</text>
</comment>